<keyword evidence="1" id="KW-0472">Membrane</keyword>
<protein>
    <submittedName>
        <fullName evidence="3">Glycosyltransferase</fullName>
    </submittedName>
</protein>
<dbReference type="KEGG" id="fuv:JR347_04790"/>
<sequence length="271" mass="31872">MIHIAVLLPHYNDPIGLSSTLESIDNGNYYLHLVIVDDGSLNFNTPKKSKIEAEFRAKGVKTKVHLLELESNKGVEHALNFGLEFIFDSLNVSYILRIDCGDLCINNRIQKQIEFLESNLEIDLVGSWVKYSDENSNYLYTLKLPVSHDLLLKRRFIRVPFIHSAVLIRYEAFKKIGLYSYEFKAAEDYEIFMRFINKGKTANIPEVLTEVKWRPYGISVKKRRKQLWNRLLLLFKYRDYSLYFFVGVLRVMILMLLPYSVLSRVKQRVYR</sequence>
<evidence type="ECO:0000256" key="1">
    <source>
        <dbReference type="SAM" id="Phobius"/>
    </source>
</evidence>
<dbReference type="Gene3D" id="3.90.550.10">
    <property type="entry name" value="Spore Coat Polysaccharide Biosynthesis Protein SpsA, Chain A"/>
    <property type="match status" value="1"/>
</dbReference>
<feature type="domain" description="Glycosyltransferase 2-like" evidence="2">
    <location>
        <begin position="6"/>
        <end position="176"/>
    </location>
</feature>
<keyword evidence="1" id="KW-0812">Transmembrane</keyword>
<keyword evidence="1" id="KW-1133">Transmembrane helix</keyword>
<keyword evidence="4" id="KW-1185">Reference proteome</keyword>
<dbReference type="Pfam" id="PF00535">
    <property type="entry name" value="Glycos_transf_2"/>
    <property type="match status" value="1"/>
</dbReference>
<dbReference type="Proteomes" id="UP000662783">
    <property type="component" value="Chromosome"/>
</dbReference>
<dbReference type="PANTHER" id="PTHR22916:SF3">
    <property type="entry name" value="UDP-GLCNAC:BETAGAL BETA-1,3-N-ACETYLGLUCOSAMINYLTRANSFERASE-LIKE PROTEIN 1"/>
    <property type="match status" value="1"/>
</dbReference>
<dbReference type="AlphaFoldDB" id="A0A975A2C7"/>
<name>A0A975A2C7_9BACT</name>
<evidence type="ECO:0000259" key="2">
    <source>
        <dbReference type="Pfam" id="PF00535"/>
    </source>
</evidence>
<feature type="transmembrane region" description="Helical" evidence="1">
    <location>
        <begin position="240"/>
        <end position="262"/>
    </location>
</feature>
<evidence type="ECO:0000313" key="4">
    <source>
        <dbReference type="Proteomes" id="UP000662783"/>
    </source>
</evidence>
<dbReference type="RefSeq" id="WP_205722911.1">
    <property type="nucleotide sequence ID" value="NZ_CP070608.1"/>
</dbReference>
<dbReference type="SUPFAM" id="SSF53448">
    <property type="entry name" value="Nucleotide-diphospho-sugar transferases"/>
    <property type="match status" value="1"/>
</dbReference>
<dbReference type="PANTHER" id="PTHR22916">
    <property type="entry name" value="GLYCOSYLTRANSFERASE"/>
    <property type="match status" value="1"/>
</dbReference>
<dbReference type="InterPro" id="IPR001173">
    <property type="entry name" value="Glyco_trans_2-like"/>
</dbReference>
<proteinExistence type="predicted"/>
<dbReference type="InterPro" id="IPR029044">
    <property type="entry name" value="Nucleotide-diphossugar_trans"/>
</dbReference>
<gene>
    <name evidence="3" type="ORF">JR347_04790</name>
</gene>
<dbReference type="GO" id="GO:0016758">
    <property type="term" value="F:hexosyltransferase activity"/>
    <property type="evidence" value="ECO:0007669"/>
    <property type="project" value="UniProtKB-ARBA"/>
</dbReference>
<accession>A0A975A2C7</accession>
<organism evidence="3 4">
    <name type="scientific">Fulvivirga lutea</name>
    <dbReference type="NCBI Taxonomy" id="2810512"/>
    <lineage>
        <taxon>Bacteria</taxon>
        <taxon>Pseudomonadati</taxon>
        <taxon>Bacteroidota</taxon>
        <taxon>Cytophagia</taxon>
        <taxon>Cytophagales</taxon>
        <taxon>Fulvivirgaceae</taxon>
        <taxon>Fulvivirga</taxon>
    </lineage>
</organism>
<reference evidence="3" key="1">
    <citation type="submission" date="2021-02" db="EMBL/GenBank/DDBJ databases">
        <title>Fulvivirga sp. S481 isolated from sea water.</title>
        <authorList>
            <person name="Bae S.S."/>
            <person name="Baek K."/>
        </authorList>
    </citation>
    <scope>NUCLEOTIDE SEQUENCE</scope>
    <source>
        <strain evidence="3">S481</strain>
    </source>
</reference>
<dbReference type="EMBL" id="CP070608">
    <property type="protein sequence ID" value="QSE98397.1"/>
    <property type="molecule type" value="Genomic_DNA"/>
</dbReference>
<evidence type="ECO:0000313" key="3">
    <source>
        <dbReference type="EMBL" id="QSE98397.1"/>
    </source>
</evidence>